<feature type="domain" description="HTH cro/C1-type" evidence="4">
    <location>
        <begin position="106"/>
        <end position="159"/>
    </location>
</feature>
<evidence type="ECO:0000256" key="3">
    <source>
        <dbReference type="ARBA" id="ARBA00023163"/>
    </source>
</evidence>
<dbReference type="InterPro" id="IPR015927">
    <property type="entry name" value="Peptidase_S24_S26A/B/C"/>
</dbReference>
<dbReference type="InterPro" id="IPR010982">
    <property type="entry name" value="Lambda_DNA-bd_dom_sf"/>
</dbReference>
<dbReference type="Pfam" id="PF00717">
    <property type="entry name" value="Peptidase_S24"/>
    <property type="match status" value="1"/>
</dbReference>
<dbReference type="Pfam" id="PF01381">
    <property type="entry name" value="HTH_3"/>
    <property type="match status" value="2"/>
</dbReference>
<dbReference type="InterPro" id="IPR039418">
    <property type="entry name" value="LexA-like"/>
</dbReference>
<dbReference type="Gene3D" id="1.10.260.40">
    <property type="entry name" value="lambda repressor-like DNA-binding domains"/>
    <property type="match status" value="2"/>
</dbReference>
<name>A0A1I5LCX6_9PSED</name>
<dbReference type="InterPro" id="IPR036286">
    <property type="entry name" value="LexA/Signal_pep-like_sf"/>
</dbReference>
<dbReference type="SUPFAM" id="SSF47413">
    <property type="entry name" value="lambda repressor-like DNA-binding domains"/>
    <property type="match status" value="2"/>
</dbReference>
<evidence type="ECO:0000313" key="6">
    <source>
        <dbReference type="Proteomes" id="UP000198784"/>
    </source>
</evidence>
<sequence>MKAFDTNTLGGRIAAARRARKLTQADLAKLAGINQSSVALLESGSSKTSHNAVELAQALQVSVEWLLNGEASTLSSDESDSKAHDERDEGIALTTQKSLDSFAERLTFLREQNQLTQAQLAAKSGLSQATIGNLETGRNKGTKKILELAKALHITPEWLIQGGNLYEAKGAFLRKDMGVLSREEHNSQVMRDFASRAIIMPEVKDEPAPHTHTPSPTPSRILPIITWVNEALSTPNEAHRSHETEGWFLSPFDHSPEAFWMKISFDVMEPAYLHNDLILVDPTVSPQNNDDVVIRDARGIAGFGRLRQTLSELYLETLNPKYPDRMHRLDESVLIVGTVTGLIRQRRAMA</sequence>
<gene>
    <name evidence="5" type="ORF">SAMN05216190_1039</name>
</gene>
<dbReference type="AlphaFoldDB" id="A0A1I5LCX6"/>
<dbReference type="OrthoDB" id="9791537at2"/>
<protein>
    <submittedName>
        <fullName evidence="5">Peptidase S24-like</fullName>
    </submittedName>
</protein>
<keyword evidence="3" id="KW-0804">Transcription</keyword>
<evidence type="ECO:0000256" key="2">
    <source>
        <dbReference type="ARBA" id="ARBA00023125"/>
    </source>
</evidence>
<dbReference type="Proteomes" id="UP000198784">
    <property type="component" value="Unassembled WGS sequence"/>
</dbReference>
<reference evidence="6" key="1">
    <citation type="submission" date="2016-10" db="EMBL/GenBank/DDBJ databases">
        <authorList>
            <person name="Varghese N."/>
            <person name="Submissions S."/>
        </authorList>
    </citation>
    <scope>NUCLEOTIDE SEQUENCE [LARGE SCALE GENOMIC DNA]</scope>
    <source>
        <strain evidence="6">DSM 17834</strain>
    </source>
</reference>
<evidence type="ECO:0000256" key="1">
    <source>
        <dbReference type="ARBA" id="ARBA00023015"/>
    </source>
</evidence>
<proteinExistence type="predicted"/>
<dbReference type="Gene3D" id="2.10.109.10">
    <property type="entry name" value="Umud Fragment, subunit A"/>
    <property type="match status" value="1"/>
</dbReference>
<organism evidence="5 6">
    <name type="scientific">Pseudomonas borbori</name>
    <dbReference type="NCBI Taxonomy" id="289003"/>
    <lineage>
        <taxon>Bacteria</taxon>
        <taxon>Pseudomonadati</taxon>
        <taxon>Pseudomonadota</taxon>
        <taxon>Gammaproteobacteria</taxon>
        <taxon>Pseudomonadales</taxon>
        <taxon>Pseudomonadaceae</taxon>
        <taxon>Pseudomonas</taxon>
    </lineage>
</organism>
<dbReference type="PROSITE" id="PS50943">
    <property type="entry name" value="HTH_CROC1"/>
    <property type="match status" value="2"/>
</dbReference>
<dbReference type="EMBL" id="FOWX01000003">
    <property type="protein sequence ID" value="SFO95150.1"/>
    <property type="molecule type" value="Genomic_DNA"/>
</dbReference>
<feature type="domain" description="HTH cro/C1-type" evidence="4">
    <location>
        <begin position="13"/>
        <end position="66"/>
    </location>
</feature>
<keyword evidence="1" id="KW-0805">Transcription regulation</keyword>
<dbReference type="RefSeq" id="WP_141123918.1">
    <property type="nucleotide sequence ID" value="NZ_FOWX01000003.1"/>
</dbReference>
<dbReference type="STRING" id="289003.SAMN05216190_1039"/>
<keyword evidence="2" id="KW-0238">DNA-binding</keyword>
<evidence type="ECO:0000259" key="4">
    <source>
        <dbReference type="PROSITE" id="PS50943"/>
    </source>
</evidence>
<accession>A0A1I5LCX6</accession>
<dbReference type="PANTHER" id="PTHR40661:SF2">
    <property type="entry name" value="HTH-TYPE TRANSCRIPTIONAL REGULATOR PRTR"/>
    <property type="match status" value="1"/>
</dbReference>
<dbReference type="CDD" id="cd06529">
    <property type="entry name" value="S24_LexA-like"/>
    <property type="match status" value="1"/>
</dbReference>
<dbReference type="GO" id="GO:0003677">
    <property type="term" value="F:DNA binding"/>
    <property type="evidence" value="ECO:0007669"/>
    <property type="project" value="UniProtKB-KW"/>
</dbReference>
<dbReference type="CDD" id="cd00093">
    <property type="entry name" value="HTH_XRE"/>
    <property type="match status" value="2"/>
</dbReference>
<dbReference type="PANTHER" id="PTHR40661">
    <property type="match status" value="1"/>
</dbReference>
<evidence type="ECO:0000313" key="5">
    <source>
        <dbReference type="EMBL" id="SFO95150.1"/>
    </source>
</evidence>
<dbReference type="SMART" id="SM00530">
    <property type="entry name" value="HTH_XRE"/>
    <property type="match status" value="2"/>
</dbReference>
<dbReference type="SUPFAM" id="SSF51306">
    <property type="entry name" value="LexA/Signal peptidase"/>
    <property type="match status" value="1"/>
</dbReference>
<dbReference type="InterPro" id="IPR001387">
    <property type="entry name" value="Cro/C1-type_HTH"/>
</dbReference>
<keyword evidence="6" id="KW-1185">Reference proteome</keyword>